<dbReference type="AlphaFoldDB" id="A0A8J5MNQ3"/>
<sequence length="31" mass="3591">MSWTCKSSLLNQIFPSWSNPIIFVVHTLDLL</sequence>
<evidence type="ECO:0000313" key="2">
    <source>
        <dbReference type="Proteomes" id="UP000747542"/>
    </source>
</evidence>
<dbReference type="Proteomes" id="UP000747542">
    <property type="component" value="Unassembled WGS sequence"/>
</dbReference>
<keyword evidence="2" id="KW-1185">Reference proteome</keyword>
<reference evidence="1" key="1">
    <citation type="journal article" date="2021" name="Sci. Adv.">
        <title>The American lobster genome reveals insights on longevity, neural, and immune adaptations.</title>
        <authorList>
            <person name="Polinski J.M."/>
            <person name="Zimin A.V."/>
            <person name="Clark K.F."/>
            <person name="Kohn A.B."/>
            <person name="Sadowski N."/>
            <person name="Timp W."/>
            <person name="Ptitsyn A."/>
            <person name="Khanna P."/>
            <person name="Romanova D.Y."/>
            <person name="Williams P."/>
            <person name="Greenwood S.J."/>
            <person name="Moroz L.L."/>
            <person name="Walt D.R."/>
            <person name="Bodnar A.G."/>
        </authorList>
    </citation>
    <scope>NUCLEOTIDE SEQUENCE</scope>
    <source>
        <strain evidence="1">GMGI-L3</strain>
    </source>
</reference>
<evidence type="ECO:0000313" key="1">
    <source>
        <dbReference type="EMBL" id="KAG7158149.1"/>
    </source>
</evidence>
<name>A0A8J5MNQ3_HOMAM</name>
<organism evidence="1 2">
    <name type="scientific">Homarus americanus</name>
    <name type="common">American lobster</name>
    <dbReference type="NCBI Taxonomy" id="6706"/>
    <lineage>
        <taxon>Eukaryota</taxon>
        <taxon>Metazoa</taxon>
        <taxon>Ecdysozoa</taxon>
        <taxon>Arthropoda</taxon>
        <taxon>Crustacea</taxon>
        <taxon>Multicrustacea</taxon>
        <taxon>Malacostraca</taxon>
        <taxon>Eumalacostraca</taxon>
        <taxon>Eucarida</taxon>
        <taxon>Decapoda</taxon>
        <taxon>Pleocyemata</taxon>
        <taxon>Astacidea</taxon>
        <taxon>Nephropoidea</taxon>
        <taxon>Nephropidae</taxon>
        <taxon>Homarus</taxon>
    </lineage>
</organism>
<protein>
    <submittedName>
        <fullName evidence="1">Uncharacterized protein</fullName>
    </submittedName>
</protein>
<dbReference type="EMBL" id="JAHLQT010035566">
    <property type="protein sequence ID" value="KAG7158149.1"/>
    <property type="molecule type" value="Genomic_DNA"/>
</dbReference>
<comment type="caution">
    <text evidence="1">The sequence shown here is derived from an EMBL/GenBank/DDBJ whole genome shotgun (WGS) entry which is preliminary data.</text>
</comment>
<proteinExistence type="predicted"/>
<accession>A0A8J5MNQ3</accession>
<gene>
    <name evidence="1" type="ORF">Hamer_G008765</name>
</gene>